<feature type="compositionally biased region" description="Gly residues" evidence="4">
    <location>
        <begin position="115"/>
        <end position="133"/>
    </location>
</feature>
<dbReference type="CDD" id="cd06849">
    <property type="entry name" value="lipoyl_domain"/>
    <property type="match status" value="1"/>
</dbReference>
<dbReference type="GO" id="GO:0031405">
    <property type="term" value="F:lipoic acid binding"/>
    <property type="evidence" value="ECO:0007669"/>
    <property type="project" value="TreeGrafter"/>
</dbReference>
<comment type="cofactor">
    <cofactor evidence="1">
        <name>(R)-lipoate</name>
        <dbReference type="ChEBI" id="CHEBI:83088"/>
    </cofactor>
</comment>
<dbReference type="InterPro" id="IPR050743">
    <property type="entry name" value="2-oxoacid_DH_E2_comp"/>
</dbReference>
<feature type="domain" description="Lipoyl-binding" evidence="5">
    <location>
        <begin position="4"/>
        <end position="79"/>
    </location>
</feature>
<dbReference type="AlphaFoldDB" id="A0A5P9QE93"/>
<accession>A0A5P9QE93</accession>
<name>A0A5P9QE93_9MICO</name>
<organism evidence="6 7">
    <name type="scientific">Luteimicrobium xylanilyticum</name>
    <dbReference type="NCBI Taxonomy" id="1133546"/>
    <lineage>
        <taxon>Bacteria</taxon>
        <taxon>Bacillati</taxon>
        <taxon>Actinomycetota</taxon>
        <taxon>Actinomycetes</taxon>
        <taxon>Micrococcales</taxon>
        <taxon>Luteimicrobium</taxon>
    </lineage>
</organism>
<protein>
    <submittedName>
        <fullName evidence="6">Dihydrolipoyllysine-residue acetyltransferase</fullName>
        <ecNumber evidence="6">2.3.1.12</ecNumber>
    </submittedName>
</protein>
<gene>
    <name evidence="6" type="ORF">KDY119_03334</name>
</gene>
<evidence type="ECO:0000259" key="5">
    <source>
        <dbReference type="PROSITE" id="PS50968"/>
    </source>
</evidence>
<dbReference type="Gene3D" id="2.40.50.100">
    <property type="match status" value="1"/>
</dbReference>
<dbReference type="PANTHER" id="PTHR43178">
    <property type="entry name" value="DIHYDROLIPOAMIDE ACETYLTRANSFERASE COMPONENT OF PYRUVATE DEHYDROGENASE COMPLEX"/>
    <property type="match status" value="1"/>
</dbReference>
<dbReference type="GO" id="GO:0005737">
    <property type="term" value="C:cytoplasm"/>
    <property type="evidence" value="ECO:0007669"/>
    <property type="project" value="TreeGrafter"/>
</dbReference>
<evidence type="ECO:0000256" key="3">
    <source>
        <dbReference type="ARBA" id="ARBA00023315"/>
    </source>
</evidence>
<dbReference type="Pfam" id="PF00364">
    <property type="entry name" value="Biotin_lipoyl"/>
    <property type="match status" value="1"/>
</dbReference>
<sequence>MPTIQEFRLPDAGEGLTEAEIVQWHVAPGDAVRVNQAIVEIETAKSLVELPSPWDGTVVEILVGEGATVDVGTPIVRIETAGEPEPGGSVDPAAAALETAAEVDPEAVPASDDAAGGGAVLVGYGTGGGAGGGGRRRRRTAAAGGSPAAPAPAPAPAAPPPRSPRLR</sequence>
<dbReference type="InterPro" id="IPR000089">
    <property type="entry name" value="Biotin_lipoyl"/>
</dbReference>
<proteinExistence type="predicted"/>
<dbReference type="KEGG" id="lxl:KDY119_03334"/>
<evidence type="ECO:0000256" key="4">
    <source>
        <dbReference type="SAM" id="MobiDB-lite"/>
    </source>
</evidence>
<keyword evidence="7" id="KW-1185">Reference proteome</keyword>
<dbReference type="SUPFAM" id="SSF51230">
    <property type="entry name" value="Single hybrid motif"/>
    <property type="match status" value="1"/>
</dbReference>
<evidence type="ECO:0000256" key="2">
    <source>
        <dbReference type="ARBA" id="ARBA00022679"/>
    </source>
</evidence>
<reference evidence="6 7" key="1">
    <citation type="submission" date="2019-10" db="EMBL/GenBank/DDBJ databases">
        <title>Genome sequence of Luteimicrobium xylanilyticum HY-24.</title>
        <authorList>
            <person name="Kim D.Y."/>
            <person name="Park H.-Y."/>
        </authorList>
    </citation>
    <scope>NUCLEOTIDE SEQUENCE [LARGE SCALE GENOMIC DNA]</scope>
    <source>
        <strain evidence="6 7">HY-24</strain>
    </source>
</reference>
<dbReference type="Proteomes" id="UP000326702">
    <property type="component" value="Chromosome"/>
</dbReference>
<evidence type="ECO:0000313" key="6">
    <source>
        <dbReference type="EMBL" id="QFU99798.1"/>
    </source>
</evidence>
<evidence type="ECO:0000313" key="7">
    <source>
        <dbReference type="Proteomes" id="UP000326702"/>
    </source>
</evidence>
<keyword evidence="3 6" id="KW-0012">Acyltransferase</keyword>
<evidence type="ECO:0000256" key="1">
    <source>
        <dbReference type="ARBA" id="ARBA00001938"/>
    </source>
</evidence>
<dbReference type="PANTHER" id="PTHR43178:SF5">
    <property type="entry name" value="LIPOAMIDE ACYLTRANSFERASE COMPONENT OF BRANCHED-CHAIN ALPHA-KETO ACID DEHYDROGENASE COMPLEX, MITOCHONDRIAL"/>
    <property type="match status" value="1"/>
</dbReference>
<feature type="region of interest" description="Disordered" evidence="4">
    <location>
        <begin position="100"/>
        <end position="167"/>
    </location>
</feature>
<keyword evidence="2 6" id="KW-0808">Transferase</keyword>
<feature type="compositionally biased region" description="Pro residues" evidence="4">
    <location>
        <begin position="149"/>
        <end position="167"/>
    </location>
</feature>
<dbReference type="InterPro" id="IPR011053">
    <property type="entry name" value="Single_hybrid_motif"/>
</dbReference>
<dbReference type="GO" id="GO:0004742">
    <property type="term" value="F:dihydrolipoyllysine-residue acetyltransferase activity"/>
    <property type="evidence" value="ECO:0007669"/>
    <property type="project" value="UniProtKB-EC"/>
</dbReference>
<dbReference type="EMBL" id="CP045529">
    <property type="protein sequence ID" value="QFU99798.1"/>
    <property type="molecule type" value="Genomic_DNA"/>
</dbReference>
<dbReference type="PROSITE" id="PS50968">
    <property type="entry name" value="BIOTINYL_LIPOYL"/>
    <property type="match status" value="1"/>
</dbReference>
<dbReference type="EC" id="2.3.1.12" evidence="6"/>